<evidence type="ECO:0000313" key="2">
    <source>
        <dbReference type="EMBL" id="MBC5738546.1"/>
    </source>
</evidence>
<keyword evidence="3" id="KW-1185">Reference proteome</keyword>
<dbReference type="EMBL" id="JACOPQ010000017">
    <property type="protein sequence ID" value="MBC5738546.1"/>
    <property type="molecule type" value="Genomic_DNA"/>
</dbReference>
<sequence>MEYRMSKSLRCMYTAAGLVFVGVTVWLWLAGGWNRPLGDPTRTLYRVAAIVILVLGVLSLLRPWRARIRLEDDEELYYCDGYLAARRFPMGELERVCIRGGKRMVFAFRDGHSVGVEFLFTGQESFLAEMRTRGIQVAGPGAQIHQ</sequence>
<evidence type="ECO:0000256" key="1">
    <source>
        <dbReference type="SAM" id="Phobius"/>
    </source>
</evidence>
<keyword evidence="1" id="KW-0812">Transmembrane</keyword>
<protein>
    <submittedName>
        <fullName evidence="2">Uncharacterized protein</fullName>
    </submittedName>
</protein>
<accession>A0A8J6MEJ4</accession>
<feature type="transmembrane region" description="Helical" evidence="1">
    <location>
        <begin position="43"/>
        <end position="61"/>
    </location>
</feature>
<gene>
    <name evidence="2" type="ORF">H8S62_16150</name>
</gene>
<dbReference type="AlphaFoldDB" id="A0A8J6MEJ4"/>
<dbReference type="Proteomes" id="UP000607645">
    <property type="component" value="Unassembled WGS sequence"/>
</dbReference>
<name>A0A8J6MEJ4_9FIRM</name>
<organism evidence="2 3">
    <name type="scientific">Lawsonibacter faecis</name>
    <dbReference type="NCBI Taxonomy" id="2763052"/>
    <lineage>
        <taxon>Bacteria</taxon>
        <taxon>Bacillati</taxon>
        <taxon>Bacillota</taxon>
        <taxon>Clostridia</taxon>
        <taxon>Eubacteriales</taxon>
        <taxon>Oscillospiraceae</taxon>
        <taxon>Lawsonibacter</taxon>
    </lineage>
</organism>
<comment type="caution">
    <text evidence="2">The sequence shown here is derived from an EMBL/GenBank/DDBJ whole genome shotgun (WGS) entry which is preliminary data.</text>
</comment>
<dbReference type="RefSeq" id="WP_155149271.1">
    <property type="nucleotide sequence ID" value="NZ_JACOPQ010000017.1"/>
</dbReference>
<keyword evidence="1" id="KW-0472">Membrane</keyword>
<proteinExistence type="predicted"/>
<feature type="transmembrane region" description="Helical" evidence="1">
    <location>
        <begin position="12"/>
        <end position="31"/>
    </location>
</feature>
<evidence type="ECO:0000313" key="3">
    <source>
        <dbReference type="Proteomes" id="UP000607645"/>
    </source>
</evidence>
<reference evidence="2" key="1">
    <citation type="submission" date="2020-08" db="EMBL/GenBank/DDBJ databases">
        <title>Genome public.</title>
        <authorList>
            <person name="Liu C."/>
            <person name="Sun Q."/>
        </authorList>
    </citation>
    <scope>NUCLEOTIDE SEQUENCE</scope>
    <source>
        <strain evidence="2">NSJ-52</strain>
    </source>
</reference>
<keyword evidence="1" id="KW-1133">Transmembrane helix</keyword>